<keyword evidence="6" id="KW-1185">Reference proteome</keyword>
<feature type="compositionally biased region" description="Acidic residues" evidence="5">
    <location>
        <begin position="133"/>
        <end position="150"/>
    </location>
</feature>
<evidence type="ECO:0000256" key="4">
    <source>
        <dbReference type="ARBA" id="ARBA00022552"/>
    </source>
</evidence>
<dbReference type="AlphaFoldDB" id="A0A915B7P7"/>
<evidence type="ECO:0000313" key="7">
    <source>
        <dbReference type="WBParaSite" id="PgR028_g020_t01"/>
    </source>
</evidence>
<accession>A0A915B7P7</accession>
<reference evidence="7" key="1">
    <citation type="submission" date="2022-11" db="UniProtKB">
        <authorList>
            <consortium name="WormBaseParasite"/>
        </authorList>
    </citation>
    <scope>IDENTIFICATION</scope>
</reference>
<organism evidence="6 7">
    <name type="scientific">Parascaris univalens</name>
    <name type="common">Nematode worm</name>
    <dbReference type="NCBI Taxonomy" id="6257"/>
    <lineage>
        <taxon>Eukaryota</taxon>
        <taxon>Metazoa</taxon>
        <taxon>Ecdysozoa</taxon>
        <taxon>Nematoda</taxon>
        <taxon>Chromadorea</taxon>
        <taxon>Rhabditida</taxon>
        <taxon>Spirurina</taxon>
        <taxon>Ascaridomorpha</taxon>
        <taxon>Ascaridoidea</taxon>
        <taxon>Ascarididae</taxon>
        <taxon>Parascaris</taxon>
    </lineage>
</organism>
<dbReference type="Proteomes" id="UP000887569">
    <property type="component" value="Unplaced"/>
</dbReference>
<protein>
    <recommendedName>
        <fullName evidence="3">Pre-rRNA-processing protein TSR2 homolog</fullName>
    </recommendedName>
</protein>
<evidence type="ECO:0000256" key="1">
    <source>
        <dbReference type="ARBA" id="ARBA00002210"/>
    </source>
</evidence>
<dbReference type="InterPro" id="IPR019398">
    <property type="entry name" value="Pre-rRNA_process_TSR2"/>
</dbReference>
<feature type="compositionally biased region" description="Basic and acidic residues" evidence="5">
    <location>
        <begin position="119"/>
        <end position="132"/>
    </location>
</feature>
<keyword evidence="4" id="KW-0698">rRNA processing</keyword>
<comment type="similarity">
    <text evidence="2">Belongs to the TSR2 family.</text>
</comment>
<dbReference type="Pfam" id="PF10273">
    <property type="entry name" value="WGG"/>
    <property type="match status" value="1"/>
</dbReference>
<evidence type="ECO:0000256" key="5">
    <source>
        <dbReference type="SAM" id="MobiDB-lite"/>
    </source>
</evidence>
<evidence type="ECO:0000256" key="3">
    <source>
        <dbReference type="ARBA" id="ARBA00017551"/>
    </source>
</evidence>
<dbReference type="PANTHER" id="PTHR21250">
    <property type="entry name" value="PRE-RRNA-PROCESSING PROTEIN TSR2 HOMOLOG"/>
    <property type="match status" value="1"/>
</dbReference>
<evidence type="ECO:0000256" key="2">
    <source>
        <dbReference type="ARBA" id="ARBA00006524"/>
    </source>
</evidence>
<evidence type="ECO:0000313" key="6">
    <source>
        <dbReference type="Proteomes" id="UP000887569"/>
    </source>
</evidence>
<sequence>MDLEVDNSWKRCVRRLLRSWTGYQLALKMHTGGSSTSEKALWFLEVLTDYVANRHNLQEEELVDWINEILYVEFDLILEDNSSEWIAESLLKCAHWSRMDEQSNLDDFLSRLPSDRAIEEATNRSRRERSSSDDEEDEETMDDDDENEDEEQRRTDVASSRKERTPRAVTDEDGWTTILPRK</sequence>
<name>A0A915B7P7_PARUN</name>
<feature type="region of interest" description="Disordered" evidence="5">
    <location>
        <begin position="119"/>
        <end position="182"/>
    </location>
</feature>
<dbReference type="WBParaSite" id="PgR028_g020_t01">
    <property type="protein sequence ID" value="PgR028_g020_t01"/>
    <property type="gene ID" value="PgR028_g020"/>
</dbReference>
<proteinExistence type="inferred from homology"/>
<dbReference type="GO" id="GO:0006364">
    <property type="term" value="P:rRNA processing"/>
    <property type="evidence" value="ECO:0007669"/>
    <property type="project" value="UniProtKB-KW"/>
</dbReference>
<comment type="function">
    <text evidence="1">May be involved in 20S pre-rRNA processing.</text>
</comment>
<feature type="compositionally biased region" description="Basic and acidic residues" evidence="5">
    <location>
        <begin position="151"/>
        <end position="170"/>
    </location>
</feature>